<evidence type="ECO:0000259" key="1">
    <source>
        <dbReference type="Pfam" id="PF13464"/>
    </source>
</evidence>
<organism evidence="2 3">
    <name type="scientific">Cypionkella sinensis</name>
    <dbReference type="NCBI Taxonomy" id="1756043"/>
    <lineage>
        <taxon>Bacteria</taxon>
        <taxon>Pseudomonadati</taxon>
        <taxon>Pseudomonadota</taxon>
        <taxon>Alphaproteobacteria</taxon>
        <taxon>Rhodobacterales</taxon>
        <taxon>Paracoccaceae</taxon>
        <taxon>Cypionkella</taxon>
    </lineage>
</organism>
<dbReference type="InterPro" id="IPR050400">
    <property type="entry name" value="Bact_Cytoskel_RodZ"/>
</dbReference>
<dbReference type="InterPro" id="IPR010982">
    <property type="entry name" value="Lambda_DNA-bd_dom_sf"/>
</dbReference>
<dbReference type="InterPro" id="IPR025194">
    <property type="entry name" value="RodZ-like_C"/>
</dbReference>
<dbReference type="Proteomes" id="UP001595547">
    <property type="component" value="Unassembled WGS sequence"/>
</dbReference>
<evidence type="ECO:0000313" key="3">
    <source>
        <dbReference type="Proteomes" id="UP001595547"/>
    </source>
</evidence>
<protein>
    <submittedName>
        <fullName evidence="2">Helix-turn-helix domain-containing protein</fullName>
    </submittedName>
</protein>
<name>A0ABV7IV31_9RHOB</name>
<accession>A0ABV7IV31</accession>
<reference evidence="3" key="1">
    <citation type="journal article" date="2019" name="Int. J. Syst. Evol. Microbiol.">
        <title>The Global Catalogue of Microorganisms (GCM) 10K type strain sequencing project: providing services to taxonomists for standard genome sequencing and annotation.</title>
        <authorList>
            <consortium name="The Broad Institute Genomics Platform"/>
            <consortium name="The Broad Institute Genome Sequencing Center for Infectious Disease"/>
            <person name="Wu L."/>
            <person name="Ma J."/>
        </authorList>
    </citation>
    <scope>NUCLEOTIDE SEQUENCE [LARGE SCALE GENOMIC DNA]</scope>
    <source>
        <strain evidence="3">KCTC 52039</strain>
    </source>
</reference>
<feature type="domain" description="Cytoskeleton protein RodZ-like C-terminal" evidence="1">
    <location>
        <begin position="297"/>
        <end position="365"/>
    </location>
</feature>
<sequence length="407" mass="42469">MIGRRVKTPAAELDKPKGFDDFELRLGDLMRGERATLGKSLLDIQRELKIKATYIAAIENADVSAFETPGFIAGNVRSYARYLGMDPDWAFAKFCREANFEVAHGMSAAASSVSMTAMRARQVANEGREAFGDLNTAFIPRNEGLFARVEPGAIGSLAVLVALIGALGYGGWSVLQEVQRVQLAPVEQAPVVVAELDPLAGVKAAPEQVADASGDVQPAADTQAGSDQLDRLYQPEALEAPVLTARDGPIGTINPRVAGVLTADAGAAAAPQDSLQQAIDDTVQVVAEAKPGVEVLAVRPSWVRVSAADGTVLFEKILDAGERYAVPPLQQAAVLRSGNSGSIYFVVNGKTYGPAAPGAQVVKNVALSAEALTTGYQTADISGDADLAQFVNVADASAPASVPVPSE</sequence>
<gene>
    <name evidence="2" type="ORF">ACFOGH_04970</name>
</gene>
<dbReference type="Gene3D" id="1.10.260.40">
    <property type="entry name" value="lambda repressor-like DNA-binding domains"/>
    <property type="match status" value="1"/>
</dbReference>
<dbReference type="PANTHER" id="PTHR34475">
    <property type="match status" value="1"/>
</dbReference>
<dbReference type="RefSeq" id="WP_380071959.1">
    <property type="nucleotide sequence ID" value="NZ_JBHRTO010000001.1"/>
</dbReference>
<dbReference type="Pfam" id="PF13413">
    <property type="entry name" value="HTH_25"/>
    <property type="match status" value="1"/>
</dbReference>
<dbReference type="Pfam" id="PF13464">
    <property type="entry name" value="RodZ_C"/>
    <property type="match status" value="1"/>
</dbReference>
<evidence type="ECO:0000313" key="2">
    <source>
        <dbReference type="EMBL" id="MFC3180332.1"/>
    </source>
</evidence>
<keyword evidence="3" id="KW-1185">Reference proteome</keyword>
<comment type="caution">
    <text evidence="2">The sequence shown here is derived from an EMBL/GenBank/DDBJ whole genome shotgun (WGS) entry which is preliminary data.</text>
</comment>
<proteinExistence type="predicted"/>
<dbReference type="EMBL" id="JBHRTO010000001">
    <property type="protein sequence ID" value="MFC3180332.1"/>
    <property type="molecule type" value="Genomic_DNA"/>
</dbReference>
<dbReference type="PANTHER" id="PTHR34475:SF1">
    <property type="entry name" value="CYTOSKELETON PROTEIN RODZ"/>
    <property type="match status" value="1"/>
</dbReference>